<gene>
    <name evidence="3" type="ORF">FM110_02310</name>
</gene>
<evidence type="ECO:0000259" key="2">
    <source>
        <dbReference type="Pfam" id="PF07331"/>
    </source>
</evidence>
<feature type="transmembrane region" description="Helical" evidence="1">
    <location>
        <begin position="155"/>
        <end position="172"/>
    </location>
</feature>
<feature type="transmembrane region" description="Helical" evidence="1">
    <location>
        <begin position="55"/>
        <end position="77"/>
    </location>
</feature>
<feature type="transmembrane region" description="Helical" evidence="1">
    <location>
        <begin position="115"/>
        <end position="143"/>
    </location>
</feature>
<dbReference type="Pfam" id="PF07331">
    <property type="entry name" value="TctB"/>
    <property type="match status" value="1"/>
</dbReference>
<keyword evidence="1" id="KW-0472">Membrane</keyword>
<keyword evidence="1" id="KW-1133">Transmembrane helix</keyword>
<name>A0A1X6WUA4_9MICO</name>
<dbReference type="RefSeq" id="WP_087102279.1">
    <property type="nucleotide sequence ID" value="NZ_FWFG01000022.1"/>
</dbReference>
<evidence type="ECO:0000256" key="1">
    <source>
        <dbReference type="SAM" id="Phobius"/>
    </source>
</evidence>
<sequence length="189" mass="20513">MSTASRLRAVEDRRAPIHLLRELTMPLVLAAVVVYLVIGMVTMDVPSNADFPGPRFFPAIIAGVMALLIVIQTVTAVRQWRAGTLVELGEDDDQRRQSDLVVEAGTRARLDVMALAWLVGSFAAFALLLEILGWVIAAGLLFWCIAHAFGSRRHLLDLVVGLTVSSVAYIAFDMLLGLSLPSGILGWGF</sequence>
<keyword evidence="1" id="KW-0812">Transmembrane</keyword>
<dbReference type="OrthoDB" id="5119225at2"/>
<dbReference type="InterPro" id="IPR009936">
    <property type="entry name" value="DUF1468"/>
</dbReference>
<proteinExistence type="predicted"/>
<organism evidence="3 4">
    <name type="scientific">Brachybacterium nesterenkovii</name>
    <dbReference type="NCBI Taxonomy" id="47847"/>
    <lineage>
        <taxon>Bacteria</taxon>
        <taxon>Bacillati</taxon>
        <taxon>Actinomycetota</taxon>
        <taxon>Actinomycetes</taxon>
        <taxon>Micrococcales</taxon>
        <taxon>Dermabacteraceae</taxon>
        <taxon>Brachybacterium</taxon>
    </lineage>
</organism>
<keyword evidence="4" id="KW-1185">Reference proteome</keyword>
<reference evidence="3 4" key="1">
    <citation type="submission" date="2017-02" db="EMBL/GenBank/DDBJ databases">
        <authorList>
            <person name="Peterson S.W."/>
        </authorList>
    </citation>
    <scope>NUCLEOTIDE SEQUENCE [LARGE SCALE GENOMIC DNA]</scope>
    <source>
        <strain evidence="3 4">CIP104813</strain>
    </source>
</reference>
<dbReference type="EMBL" id="FWFG01000022">
    <property type="protein sequence ID" value="SLM88730.1"/>
    <property type="molecule type" value="Genomic_DNA"/>
</dbReference>
<dbReference type="Proteomes" id="UP000195981">
    <property type="component" value="Unassembled WGS sequence"/>
</dbReference>
<feature type="domain" description="DUF1468" evidence="2">
    <location>
        <begin position="27"/>
        <end position="181"/>
    </location>
</feature>
<accession>A0A1X6WUA4</accession>
<dbReference type="AlphaFoldDB" id="A0A1X6WUA4"/>
<feature type="transmembrane region" description="Helical" evidence="1">
    <location>
        <begin position="23"/>
        <end position="43"/>
    </location>
</feature>
<protein>
    <submittedName>
        <fullName evidence="3">Tricarboxylate transport protein TctB</fullName>
    </submittedName>
</protein>
<evidence type="ECO:0000313" key="3">
    <source>
        <dbReference type="EMBL" id="SLM88730.1"/>
    </source>
</evidence>
<evidence type="ECO:0000313" key="4">
    <source>
        <dbReference type="Proteomes" id="UP000195981"/>
    </source>
</evidence>